<keyword evidence="2" id="KW-0812">Transmembrane</keyword>
<feature type="transmembrane region" description="Helical" evidence="2">
    <location>
        <begin position="43"/>
        <end position="63"/>
    </location>
</feature>
<dbReference type="AlphaFoldDB" id="A0A7S2XV08"/>
<keyword evidence="2" id="KW-0472">Membrane</keyword>
<evidence type="ECO:0008006" key="4">
    <source>
        <dbReference type="Google" id="ProtNLM"/>
    </source>
</evidence>
<dbReference type="EMBL" id="HBHR01001506">
    <property type="protein sequence ID" value="CAD9858069.1"/>
    <property type="molecule type" value="Transcribed_RNA"/>
</dbReference>
<keyword evidence="2" id="KW-1133">Transmembrane helix</keyword>
<evidence type="ECO:0000256" key="1">
    <source>
        <dbReference type="SAM" id="MobiDB-lite"/>
    </source>
</evidence>
<evidence type="ECO:0000313" key="3">
    <source>
        <dbReference type="EMBL" id="CAD9858069.1"/>
    </source>
</evidence>
<reference evidence="3" key="1">
    <citation type="submission" date="2021-01" db="EMBL/GenBank/DDBJ databases">
        <authorList>
            <person name="Corre E."/>
            <person name="Pelletier E."/>
            <person name="Niang G."/>
            <person name="Scheremetjew M."/>
            <person name="Finn R."/>
            <person name="Kale V."/>
            <person name="Holt S."/>
            <person name="Cochrane G."/>
            <person name="Meng A."/>
            <person name="Brown T."/>
            <person name="Cohen L."/>
        </authorList>
    </citation>
    <scope>NUCLEOTIDE SEQUENCE</scope>
    <source>
        <strain evidence="3">CCMP1661</strain>
    </source>
</reference>
<sequence>MKIRPSPSQQHPPHSTRCLVKVFDILHKCAHTINQTRARGTRWGSSTLVLLALIALLACFYWMERPEVRFSAQELQSDSWDWPRWPASHVEGRRLAARNKMHRARMDAKVREQMRAPPKKAGVEGATKNNGAHAQRKWEPHPPRPPAGDYPFHTTRWAGSGDHPLGFSLLCDWIVARLVVYGDKNKPPRTVYVKTDYLLAFELQVLPLIKSPFVLISGSADRVISGRNNAKSDWDWRRLIENEFLVAWFAENADVRHPKMHPFPLGLLWDKQLPGGSQAEAVERFYASQPPDLKASMAVGRWRERKGEEYSDRKDARVLCQKSKWCHWLAQPVPQNRLWGLYGEDAFVVSPHGGGIDPCPRVWEALLLGAIPIVKSSPLDAAFTHLPVVVVQKWNDITLSNMEMWKQELSPRFENKSTLLHSLSSQYWMEIIDSLISTKYVEDTILL</sequence>
<evidence type="ECO:0000256" key="2">
    <source>
        <dbReference type="SAM" id="Phobius"/>
    </source>
</evidence>
<proteinExistence type="predicted"/>
<gene>
    <name evidence="3" type="ORF">FJAP1339_LOCUS587</name>
</gene>
<name>A0A7S2XV08_9STRA</name>
<accession>A0A7S2XV08</accession>
<organism evidence="3">
    <name type="scientific">Fibrocapsa japonica</name>
    <dbReference type="NCBI Taxonomy" id="94617"/>
    <lineage>
        <taxon>Eukaryota</taxon>
        <taxon>Sar</taxon>
        <taxon>Stramenopiles</taxon>
        <taxon>Ochrophyta</taxon>
        <taxon>Raphidophyceae</taxon>
        <taxon>Chattonellales</taxon>
        <taxon>Chattonellaceae</taxon>
        <taxon>Fibrocapsa</taxon>
    </lineage>
</organism>
<feature type="region of interest" description="Disordered" evidence="1">
    <location>
        <begin position="107"/>
        <end position="149"/>
    </location>
</feature>
<protein>
    <recommendedName>
        <fullName evidence="4">Exostosin GT47 domain-containing protein</fullName>
    </recommendedName>
</protein>